<dbReference type="Proteomes" id="UP000663823">
    <property type="component" value="Unassembled WGS sequence"/>
</dbReference>
<comment type="caution">
    <text evidence="1">The sequence shown here is derived from an EMBL/GenBank/DDBJ whole genome shotgun (WGS) entry which is preliminary data.</text>
</comment>
<organism evidence="1 2">
    <name type="scientific">Rotaria sordida</name>
    <dbReference type="NCBI Taxonomy" id="392033"/>
    <lineage>
        <taxon>Eukaryota</taxon>
        <taxon>Metazoa</taxon>
        <taxon>Spiralia</taxon>
        <taxon>Gnathifera</taxon>
        <taxon>Rotifera</taxon>
        <taxon>Eurotatoria</taxon>
        <taxon>Bdelloidea</taxon>
        <taxon>Philodinida</taxon>
        <taxon>Philodinidae</taxon>
        <taxon>Rotaria</taxon>
    </lineage>
</organism>
<evidence type="ECO:0000313" key="2">
    <source>
        <dbReference type="Proteomes" id="UP000663823"/>
    </source>
</evidence>
<dbReference type="EMBL" id="CAJOAX010062012">
    <property type="protein sequence ID" value="CAF4346012.1"/>
    <property type="molecule type" value="Genomic_DNA"/>
</dbReference>
<proteinExistence type="predicted"/>
<gene>
    <name evidence="1" type="ORF">OTI717_LOCUS43392</name>
</gene>
<reference evidence="1" key="1">
    <citation type="submission" date="2021-02" db="EMBL/GenBank/DDBJ databases">
        <authorList>
            <person name="Nowell W R."/>
        </authorList>
    </citation>
    <scope>NUCLEOTIDE SEQUENCE</scope>
</reference>
<accession>A0A820KPD0</accession>
<sequence>ECLLNMTYLPLGAKSSNNYKVENSTGFKTSIIKFICK</sequence>
<feature type="non-terminal residue" evidence="1">
    <location>
        <position position="1"/>
    </location>
</feature>
<protein>
    <submittedName>
        <fullName evidence="1">Uncharacterized protein</fullName>
    </submittedName>
</protein>
<name>A0A820KPD0_9BILA</name>
<dbReference type="AlphaFoldDB" id="A0A820KPD0"/>
<evidence type="ECO:0000313" key="1">
    <source>
        <dbReference type="EMBL" id="CAF4346012.1"/>
    </source>
</evidence>